<accession>A0ABU1FV56</accession>
<keyword evidence="3 6" id="KW-0812">Transmembrane</keyword>
<keyword evidence="2" id="KW-0132">Cell division</keyword>
<evidence type="ECO:0000313" key="9">
    <source>
        <dbReference type="EMBL" id="MDR5712543.1"/>
    </source>
</evidence>
<keyword evidence="1" id="KW-1003">Cell membrane</keyword>
<keyword evidence="10" id="KW-1185">Reference proteome</keyword>
<dbReference type="RefSeq" id="WP_310537916.1">
    <property type="nucleotide sequence ID" value="NZ_BAAAOC010000082.1"/>
</dbReference>
<dbReference type="PANTHER" id="PTHR37820:SF1">
    <property type="entry name" value="CELL DIVISION PROTEIN FTSQ"/>
    <property type="match status" value="1"/>
</dbReference>
<keyword evidence="5" id="KW-0131">Cell cycle</keyword>
<feature type="domain" description="POTRA" evidence="8">
    <location>
        <begin position="47"/>
        <end position="114"/>
    </location>
</feature>
<comment type="caution">
    <text evidence="9">The sequence shown here is derived from an EMBL/GenBank/DDBJ whole genome shotgun (WGS) entry which is preliminary data.</text>
</comment>
<evidence type="ECO:0000256" key="5">
    <source>
        <dbReference type="ARBA" id="ARBA00023306"/>
    </source>
</evidence>
<evidence type="ECO:0000256" key="2">
    <source>
        <dbReference type="ARBA" id="ARBA00022618"/>
    </source>
</evidence>
<dbReference type="InterPro" id="IPR013685">
    <property type="entry name" value="POTRA_FtsQ_type"/>
</dbReference>
<keyword evidence="4 6" id="KW-1133">Transmembrane helix</keyword>
<dbReference type="InterPro" id="IPR005548">
    <property type="entry name" value="Cell_div_FtsQ/DivIB_C"/>
</dbReference>
<reference evidence="10" key="1">
    <citation type="submission" date="2023-07" db="EMBL/GenBank/DDBJ databases">
        <title>Description of three actinobacteria isolated from air of manufacturing shop in a pharmaceutical factory.</title>
        <authorList>
            <person name="Zhang D.-F."/>
        </authorList>
    </citation>
    <scope>NUCLEOTIDE SEQUENCE [LARGE SCALE GENOMIC DNA]</scope>
    <source>
        <strain evidence="10">CCTCC AB 207010</strain>
    </source>
</reference>
<organism evidence="9 10">
    <name type="scientific">Nesterenkonia flava</name>
    <dbReference type="NCBI Taxonomy" id="469799"/>
    <lineage>
        <taxon>Bacteria</taxon>
        <taxon>Bacillati</taxon>
        <taxon>Actinomycetota</taxon>
        <taxon>Actinomycetes</taxon>
        <taxon>Micrococcales</taxon>
        <taxon>Micrococcaceae</taxon>
        <taxon>Nesterenkonia</taxon>
    </lineage>
</organism>
<proteinExistence type="predicted"/>
<evidence type="ECO:0000256" key="1">
    <source>
        <dbReference type="ARBA" id="ARBA00022475"/>
    </source>
</evidence>
<keyword evidence="6" id="KW-0472">Membrane</keyword>
<dbReference type="EMBL" id="JAVKGT010000028">
    <property type="protein sequence ID" value="MDR5712543.1"/>
    <property type="molecule type" value="Genomic_DNA"/>
</dbReference>
<evidence type="ECO:0000313" key="10">
    <source>
        <dbReference type="Proteomes" id="UP001260872"/>
    </source>
</evidence>
<dbReference type="PANTHER" id="PTHR37820">
    <property type="entry name" value="CELL DIVISION PROTEIN DIVIB"/>
    <property type="match status" value="1"/>
</dbReference>
<gene>
    <name evidence="9" type="ORF">RH857_10430</name>
</gene>
<dbReference type="Gene3D" id="3.10.20.310">
    <property type="entry name" value="membrane protein fhac"/>
    <property type="match status" value="1"/>
</dbReference>
<sequence>MAETLAFPEPEAVTQRKRRRRGLMLLGGVFALLLALVATLYFSPLLSIRHIEITGNDLLTDARAQELVSELYGTPLPQVGTREVSRMLEDESVVAEVDSTAELPHTLHITLVEHPPVAEVHEEDAVRFYNEHGQIIREFPGHEAMQAEGYPTAEISSEAALEDQAVFDTIVSVLGQLPEEAREATETATAGSIDSVQLQLRDGRTIIWGSDDQGQEKAAVLQAILASDAEEFTDVETIDISTPLTPVTR</sequence>
<dbReference type="Pfam" id="PF03799">
    <property type="entry name" value="FtsQ_DivIB_C"/>
    <property type="match status" value="1"/>
</dbReference>
<dbReference type="Proteomes" id="UP001260872">
    <property type="component" value="Unassembled WGS sequence"/>
</dbReference>
<evidence type="ECO:0000256" key="4">
    <source>
        <dbReference type="ARBA" id="ARBA00022989"/>
    </source>
</evidence>
<feature type="domain" description="Cell division protein FtsQ/DivIB C-terminal" evidence="7">
    <location>
        <begin position="130"/>
        <end position="240"/>
    </location>
</feature>
<dbReference type="InterPro" id="IPR050487">
    <property type="entry name" value="FtsQ_DivIB"/>
</dbReference>
<name>A0ABU1FV56_9MICC</name>
<feature type="transmembrane region" description="Helical" evidence="6">
    <location>
        <begin position="23"/>
        <end position="42"/>
    </location>
</feature>
<evidence type="ECO:0000259" key="7">
    <source>
        <dbReference type="Pfam" id="PF03799"/>
    </source>
</evidence>
<protein>
    <submittedName>
        <fullName evidence="9">FtsQ-type POTRA domain-containing protein</fullName>
    </submittedName>
</protein>
<evidence type="ECO:0000256" key="6">
    <source>
        <dbReference type="SAM" id="Phobius"/>
    </source>
</evidence>
<evidence type="ECO:0000256" key="3">
    <source>
        <dbReference type="ARBA" id="ARBA00022692"/>
    </source>
</evidence>
<dbReference type="Pfam" id="PF08478">
    <property type="entry name" value="POTRA_1"/>
    <property type="match status" value="1"/>
</dbReference>
<evidence type="ECO:0000259" key="8">
    <source>
        <dbReference type="Pfam" id="PF08478"/>
    </source>
</evidence>